<feature type="domain" description="Helicase C-terminal" evidence="12">
    <location>
        <begin position="560"/>
        <end position="738"/>
    </location>
</feature>
<keyword evidence="7" id="KW-0539">Nucleus</keyword>
<dbReference type="InterPro" id="IPR006935">
    <property type="entry name" value="Helicase/UvrB_N"/>
</dbReference>
<dbReference type="OrthoDB" id="164902at2759"/>
<sequence length="1256" mass="140473">MNSDDWFEDLDTVALEEIDALEAAALAKVDSPSYVTRSGQSSLNTDQVSVGDSFDLSFNIDEDELHELDRHVGVLLETNRRPVLTRVNSTNNTRQTTLDGGFVTSPRSGSQLQKAKSTSNNTFGQKAPKTKKWDHTEFAKTGTKPVKKTKGKSKFTDPDGWDEDEDVEFDQFPAPFIPSELNYPPPMKLISDLLEAKHWLYPLNKPKRDYQFNIVKRCLFDNTLVSLPTGLGKTFIAGSVMLNYYRWFPQGKVVFVAPTKPLVAQQINACHKVCGIPGSDAVLLTGAVQKHFRAKHWNEKRVFYMTPQTLRNDLYEDTCDAMDIILLVIDEAHRATGGYAYNEVMRFLMAKNPHFRVLALTATPGSTPEAVQNLIDGLHISHVEIRDENSIDIRQYLHEKHVEQHIILMNDEINRVKDLLVKVMDPLMPKLKQSGILFSGDLVKMHPFLPQSKRMSLPAHQRWASLPLTKLSTLARAMGYLLEGTISMCHTFLHGLIGDQDAPAMSDGDEGASSKRKRKAAPKQPKSKIKWRDDTNFMAVMGELESQRSHGFQMHPKMAMLKELLVNYFERRNSEDETQAEEGGPSKAMIFVTYRDIVDDIVKILDECRPMIRASKFVGQGSDKQGGKGMSQKKQLEIIQKFQSNEYNVLVATSVGEEGLDIGEVDFIVCYDAQKTPIRMLQRLGRTGRQRDGIVHVLLAEHREEFNMEKAKMSYKEVQKSIWRGDQLELYADVERLLPQHVKPECVEKMMEITPYVPEQPYNKKTEDDKLKSNKAKRKRNDDIGRNIPLGASTGFVRASELTLKGTKKRKTKASEPIKEEKTFDQEGIDDDTDMELESGVIMSKPRRTKSSTATSSKSKALKQTKLRKYATLDSGSQRKRTTKAEKKEEDPTSSLSQLGKDDSDDMDIEQTISLSSSPKRNKWGGADNGPTASASSTKSSPKIVQNRSLTPSSTGAIIDLDSDTEATETGKPSSHQNDLSWLVEHDDEMSIQITSSPPVVERRGPGPSRIAFDANQSVQSVDPSDWSPEARRVEAKVDESIISIHGASSSPLHDAKGKRKARWTDMPPPDLPPQFVACQSPEVPAATFPVKKAGKARAVPLAIDGYSSPTEKPLKRLHRHASTSTPVRKKRKEKLTAFEAQDNPIFDVAADHSGEEVSEGASGSEDDVESETDRMFIKNSPLTQVSGSYDQSLVYRQSLLSQAPSKIDMPMFGNGLARPNLFGPRRVVRRIEPSSSPARDGSDEYEFGSFVVRDE</sequence>
<dbReference type="InterPro" id="IPR044749">
    <property type="entry name" value="FANCM_DEXDc"/>
</dbReference>
<protein>
    <recommendedName>
        <fullName evidence="9">ATP-dependent DNA helicase</fullName>
        <ecNumber evidence="9">3.6.4.12</ecNumber>
    </recommendedName>
</protein>
<dbReference type="SMART" id="SM00487">
    <property type="entry name" value="DEXDc"/>
    <property type="match status" value="1"/>
</dbReference>
<feature type="compositionally biased region" description="Basic and acidic residues" evidence="10">
    <location>
        <begin position="1029"/>
        <end position="1040"/>
    </location>
</feature>
<feature type="compositionally biased region" description="Polar residues" evidence="10">
    <location>
        <begin position="971"/>
        <end position="980"/>
    </location>
</feature>
<feature type="region of interest" description="Disordered" evidence="10">
    <location>
        <begin position="1233"/>
        <end position="1256"/>
    </location>
</feature>
<evidence type="ECO:0000259" key="11">
    <source>
        <dbReference type="PROSITE" id="PS51192"/>
    </source>
</evidence>
<comment type="similarity">
    <text evidence="2 9">Belongs to the DEAD box helicase family. DEAH subfamily. FANCM sub-subfamily.</text>
</comment>
<dbReference type="GO" id="GO:0005524">
    <property type="term" value="F:ATP binding"/>
    <property type="evidence" value="ECO:0007669"/>
    <property type="project" value="UniProtKB-UniRule"/>
</dbReference>
<evidence type="ECO:0000256" key="2">
    <source>
        <dbReference type="ARBA" id="ARBA00009889"/>
    </source>
</evidence>
<dbReference type="Proteomes" id="UP000054549">
    <property type="component" value="Unassembled WGS sequence"/>
</dbReference>
<dbReference type="InterPro" id="IPR039686">
    <property type="entry name" value="FANCM/Mph1-like_ID"/>
</dbReference>
<feature type="compositionally biased region" description="Basic and acidic residues" evidence="10">
    <location>
        <begin position="762"/>
        <end position="772"/>
    </location>
</feature>
<comment type="function">
    <text evidence="9">ATP-dependent DNA helicase involved in DNA damage repair by homologous recombination and in genome maintenance. Capable of unwinding D-loops. Plays a role in limiting crossover recombinants during mitotic DNA double-strand break (DSB) repair. Component of a FANCM-MHF complex which promotes gene conversion at blocked replication forks, probably by reversal of the stalled fork.</text>
</comment>
<evidence type="ECO:0000313" key="13">
    <source>
        <dbReference type="EMBL" id="KIL71049.1"/>
    </source>
</evidence>
<evidence type="ECO:0000256" key="1">
    <source>
        <dbReference type="ARBA" id="ARBA00004123"/>
    </source>
</evidence>
<feature type="compositionally biased region" description="Basic residues" evidence="10">
    <location>
        <begin position="1116"/>
        <end position="1134"/>
    </location>
</feature>
<evidence type="ECO:0000256" key="7">
    <source>
        <dbReference type="ARBA" id="ARBA00023242"/>
    </source>
</evidence>
<feature type="region of interest" description="Disordered" evidence="10">
    <location>
        <begin position="92"/>
        <end position="134"/>
    </location>
</feature>
<dbReference type="Gene3D" id="3.40.50.300">
    <property type="entry name" value="P-loop containing nucleotide triphosphate hydrolases"/>
    <property type="match status" value="2"/>
</dbReference>
<feature type="region of interest" description="Disordered" evidence="10">
    <location>
        <begin position="758"/>
        <end position="791"/>
    </location>
</feature>
<evidence type="ECO:0000256" key="6">
    <source>
        <dbReference type="ARBA" id="ARBA00022840"/>
    </source>
</evidence>
<dbReference type="InParanoid" id="A0A0C2TUS9"/>
<dbReference type="PANTHER" id="PTHR14025">
    <property type="entry name" value="FANCONI ANEMIA GROUP M FANCM FAMILY MEMBER"/>
    <property type="match status" value="1"/>
</dbReference>
<dbReference type="InterPro" id="IPR027417">
    <property type="entry name" value="P-loop_NTPase"/>
</dbReference>
<dbReference type="InterPro" id="IPR001650">
    <property type="entry name" value="Helicase_C-like"/>
</dbReference>
<dbReference type="PANTHER" id="PTHR14025:SF20">
    <property type="entry name" value="FANCONI ANEMIA GROUP M PROTEIN"/>
    <property type="match status" value="1"/>
</dbReference>
<dbReference type="STRING" id="946122.A0A0C2TUS9"/>
<dbReference type="GO" id="GO:0036297">
    <property type="term" value="P:interstrand cross-link repair"/>
    <property type="evidence" value="ECO:0007669"/>
    <property type="project" value="TreeGrafter"/>
</dbReference>
<dbReference type="GO" id="GO:0005634">
    <property type="term" value="C:nucleus"/>
    <property type="evidence" value="ECO:0007669"/>
    <property type="project" value="UniProtKB-SubCell"/>
</dbReference>
<feature type="compositionally biased region" description="Acidic residues" evidence="10">
    <location>
        <begin position="827"/>
        <end position="837"/>
    </location>
</feature>
<comment type="subcellular location">
    <subcellularLocation>
        <location evidence="1 9">Nucleus</location>
    </subcellularLocation>
</comment>
<dbReference type="InterPro" id="IPR014001">
    <property type="entry name" value="Helicase_ATP-bd"/>
</dbReference>
<dbReference type="Pfam" id="PF04851">
    <property type="entry name" value="ResIII"/>
    <property type="match status" value="1"/>
</dbReference>
<dbReference type="SMART" id="SM00490">
    <property type="entry name" value="HELICc"/>
    <property type="match status" value="1"/>
</dbReference>
<dbReference type="CDD" id="cd12091">
    <property type="entry name" value="FANCM_ID"/>
    <property type="match status" value="1"/>
</dbReference>
<keyword evidence="4" id="KW-0378">Hydrolase</keyword>
<comment type="catalytic activity">
    <reaction evidence="8 9">
        <text>ATP + H2O = ADP + phosphate + H(+)</text>
        <dbReference type="Rhea" id="RHEA:13065"/>
        <dbReference type="ChEBI" id="CHEBI:15377"/>
        <dbReference type="ChEBI" id="CHEBI:15378"/>
        <dbReference type="ChEBI" id="CHEBI:30616"/>
        <dbReference type="ChEBI" id="CHEBI:43474"/>
        <dbReference type="ChEBI" id="CHEBI:456216"/>
        <dbReference type="EC" id="3.6.4.12"/>
    </reaction>
</comment>
<comment type="subunit">
    <text evidence="9">Interacts with the MHF histone-fold complex to form the FANCM-MHF complex.</text>
</comment>
<dbReference type="HOGENOM" id="CLU_002513_5_0_1"/>
<evidence type="ECO:0000313" key="14">
    <source>
        <dbReference type="Proteomes" id="UP000054549"/>
    </source>
</evidence>
<feature type="compositionally biased region" description="Polar residues" evidence="10">
    <location>
        <begin position="105"/>
        <end position="124"/>
    </location>
</feature>
<evidence type="ECO:0000256" key="3">
    <source>
        <dbReference type="ARBA" id="ARBA00022741"/>
    </source>
</evidence>
<dbReference type="PROSITE" id="PS51192">
    <property type="entry name" value="HELICASE_ATP_BIND_1"/>
    <property type="match status" value="1"/>
</dbReference>
<keyword evidence="14" id="KW-1185">Reference proteome</keyword>
<feature type="region of interest" description="Disordered" evidence="10">
    <location>
        <begin position="504"/>
        <end position="528"/>
    </location>
</feature>
<evidence type="ECO:0000256" key="5">
    <source>
        <dbReference type="ARBA" id="ARBA00022806"/>
    </source>
</evidence>
<feature type="compositionally biased region" description="Basic residues" evidence="10">
    <location>
        <begin position="514"/>
        <end position="528"/>
    </location>
</feature>
<evidence type="ECO:0000256" key="9">
    <source>
        <dbReference type="RuleBase" id="RU367027"/>
    </source>
</evidence>
<name>A0A0C2TUS9_AMAMK</name>
<feature type="domain" description="Helicase ATP-binding" evidence="11">
    <location>
        <begin position="214"/>
        <end position="382"/>
    </location>
</feature>
<evidence type="ECO:0000256" key="4">
    <source>
        <dbReference type="ARBA" id="ARBA00022801"/>
    </source>
</evidence>
<dbReference type="SUPFAM" id="SSF52540">
    <property type="entry name" value="P-loop containing nucleoside triphosphate hydrolases"/>
    <property type="match status" value="1"/>
</dbReference>
<dbReference type="EC" id="3.6.4.12" evidence="9"/>
<dbReference type="GO" id="GO:0045003">
    <property type="term" value="P:double-strand break repair via synthesis-dependent strand annealing"/>
    <property type="evidence" value="ECO:0007669"/>
    <property type="project" value="TreeGrafter"/>
</dbReference>
<evidence type="ECO:0000256" key="8">
    <source>
        <dbReference type="ARBA" id="ARBA00047995"/>
    </source>
</evidence>
<dbReference type="PROSITE" id="PS51194">
    <property type="entry name" value="HELICASE_CTER"/>
    <property type="match status" value="1"/>
</dbReference>
<keyword evidence="6" id="KW-0067">ATP-binding</keyword>
<proteinExistence type="inferred from homology"/>
<feature type="compositionally biased region" description="Low complexity" evidence="10">
    <location>
        <begin position="931"/>
        <end position="943"/>
    </location>
</feature>
<feature type="compositionally biased region" description="Polar residues" evidence="10">
    <location>
        <begin position="944"/>
        <end position="956"/>
    </location>
</feature>
<dbReference type="EMBL" id="KN818223">
    <property type="protein sequence ID" value="KIL71049.1"/>
    <property type="molecule type" value="Genomic_DNA"/>
</dbReference>
<dbReference type="GO" id="GO:0016887">
    <property type="term" value="F:ATP hydrolysis activity"/>
    <property type="evidence" value="ECO:0007669"/>
    <property type="project" value="RHEA"/>
</dbReference>
<dbReference type="GO" id="GO:0000400">
    <property type="term" value="F:four-way junction DNA binding"/>
    <property type="evidence" value="ECO:0007669"/>
    <property type="project" value="TreeGrafter"/>
</dbReference>
<keyword evidence="5" id="KW-0347">Helicase</keyword>
<accession>A0A0C2TUS9</accession>
<dbReference type="CDD" id="cd18801">
    <property type="entry name" value="SF2_C_FANCM_Hef"/>
    <property type="match status" value="1"/>
</dbReference>
<feature type="region of interest" description="Disordered" evidence="10">
    <location>
        <begin position="805"/>
        <end position="1078"/>
    </location>
</feature>
<dbReference type="Pfam" id="PF00271">
    <property type="entry name" value="Helicase_C"/>
    <property type="match status" value="1"/>
</dbReference>
<dbReference type="FunFam" id="3.40.50.300:FF:000861">
    <property type="entry name" value="Fanconi anemia, complementation group M"/>
    <property type="match status" value="1"/>
</dbReference>
<gene>
    <name evidence="13" type="ORF">M378DRAFT_66116</name>
</gene>
<keyword evidence="3" id="KW-0547">Nucleotide-binding</keyword>
<feature type="region of interest" description="Disordered" evidence="10">
    <location>
        <begin position="1106"/>
        <end position="1173"/>
    </location>
</feature>
<organism evidence="13 14">
    <name type="scientific">Amanita muscaria (strain Koide BX008)</name>
    <dbReference type="NCBI Taxonomy" id="946122"/>
    <lineage>
        <taxon>Eukaryota</taxon>
        <taxon>Fungi</taxon>
        <taxon>Dikarya</taxon>
        <taxon>Basidiomycota</taxon>
        <taxon>Agaricomycotina</taxon>
        <taxon>Agaricomycetes</taxon>
        <taxon>Agaricomycetidae</taxon>
        <taxon>Agaricales</taxon>
        <taxon>Pluteineae</taxon>
        <taxon>Amanitaceae</taxon>
        <taxon>Amanita</taxon>
    </lineage>
</organism>
<dbReference type="GO" id="GO:0043138">
    <property type="term" value="F:3'-5' DNA helicase activity"/>
    <property type="evidence" value="ECO:0007669"/>
    <property type="project" value="InterPro"/>
</dbReference>
<feature type="compositionally biased region" description="Basic residues" evidence="10">
    <location>
        <begin position="860"/>
        <end position="869"/>
    </location>
</feature>
<dbReference type="FunCoup" id="A0A0C2TUS9">
    <property type="interactions" value="152"/>
</dbReference>
<dbReference type="AlphaFoldDB" id="A0A0C2TUS9"/>
<dbReference type="GO" id="GO:0009378">
    <property type="term" value="F:four-way junction helicase activity"/>
    <property type="evidence" value="ECO:0007669"/>
    <property type="project" value="TreeGrafter"/>
</dbReference>
<reference evidence="13 14" key="1">
    <citation type="submission" date="2014-04" db="EMBL/GenBank/DDBJ databases">
        <title>Evolutionary Origins and Diversification of the Mycorrhizal Mutualists.</title>
        <authorList>
            <consortium name="DOE Joint Genome Institute"/>
            <consortium name="Mycorrhizal Genomics Consortium"/>
            <person name="Kohler A."/>
            <person name="Kuo A."/>
            <person name="Nagy L.G."/>
            <person name="Floudas D."/>
            <person name="Copeland A."/>
            <person name="Barry K.W."/>
            <person name="Cichocki N."/>
            <person name="Veneault-Fourrey C."/>
            <person name="LaButti K."/>
            <person name="Lindquist E.A."/>
            <person name="Lipzen A."/>
            <person name="Lundell T."/>
            <person name="Morin E."/>
            <person name="Murat C."/>
            <person name="Riley R."/>
            <person name="Ohm R."/>
            <person name="Sun H."/>
            <person name="Tunlid A."/>
            <person name="Henrissat B."/>
            <person name="Grigoriev I.V."/>
            <person name="Hibbett D.S."/>
            <person name="Martin F."/>
        </authorList>
    </citation>
    <scope>NUCLEOTIDE SEQUENCE [LARGE SCALE GENOMIC DNA]</scope>
    <source>
        <strain evidence="13 14">Koide BX008</strain>
    </source>
</reference>
<evidence type="ECO:0000256" key="10">
    <source>
        <dbReference type="SAM" id="MobiDB-lite"/>
    </source>
</evidence>
<evidence type="ECO:0000259" key="12">
    <source>
        <dbReference type="PROSITE" id="PS51194"/>
    </source>
</evidence>
<feature type="compositionally biased region" description="Basic and acidic residues" evidence="10">
    <location>
        <begin position="813"/>
        <end position="825"/>
    </location>
</feature>
<dbReference type="CDD" id="cd18033">
    <property type="entry name" value="DEXDc_FANCM"/>
    <property type="match status" value="1"/>
</dbReference>